<dbReference type="SMART" id="SM00903">
    <property type="entry name" value="Flavin_Reduct"/>
    <property type="match status" value="1"/>
</dbReference>
<dbReference type="RefSeq" id="WP_378250003.1">
    <property type="nucleotide sequence ID" value="NZ_JBHSKF010000014.1"/>
</dbReference>
<proteinExistence type="predicted"/>
<name>A0ABW0ES31_9PSEU</name>
<evidence type="ECO:0000259" key="2">
    <source>
        <dbReference type="SMART" id="SM00903"/>
    </source>
</evidence>
<dbReference type="Proteomes" id="UP001596157">
    <property type="component" value="Unassembled WGS sequence"/>
</dbReference>
<evidence type="ECO:0000256" key="1">
    <source>
        <dbReference type="ARBA" id="ARBA00023002"/>
    </source>
</evidence>
<dbReference type="EC" id="1.-.-.-" evidence="3"/>
<organism evidence="3 4">
    <name type="scientific">Actinokineospora guangxiensis</name>
    <dbReference type="NCBI Taxonomy" id="1490288"/>
    <lineage>
        <taxon>Bacteria</taxon>
        <taxon>Bacillati</taxon>
        <taxon>Actinomycetota</taxon>
        <taxon>Actinomycetes</taxon>
        <taxon>Pseudonocardiales</taxon>
        <taxon>Pseudonocardiaceae</taxon>
        <taxon>Actinokineospora</taxon>
    </lineage>
</organism>
<dbReference type="PANTHER" id="PTHR30466">
    <property type="entry name" value="FLAVIN REDUCTASE"/>
    <property type="match status" value="1"/>
</dbReference>
<dbReference type="Pfam" id="PF01613">
    <property type="entry name" value="Flavin_Reduct"/>
    <property type="match status" value="1"/>
</dbReference>
<reference evidence="4" key="1">
    <citation type="journal article" date="2019" name="Int. J. Syst. Evol. Microbiol.">
        <title>The Global Catalogue of Microorganisms (GCM) 10K type strain sequencing project: providing services to taxonomists for standard genome sequencing and annotation.</title>
        <authorList>
            <consortium name="The Broad Institute Genomics Platform"/>
            <consortium name="The Broad Institute Genome Sequencing Center for Infectious Disease"/>
            <person name="Wu L."/>
            <person name="Ma J."/>
        </authorList>
    </citation>
    <scope>NUCLEOTIDE SEQUENCE [LARGE SCALE GENOMIC DNA]</scope>
    <source>
        <strain evidence="4">CCUG 59778</strain>
    </source>
</reference>
<sequence length="161" mass="17340">MAAFPAGVTIVTATTGSGDPHGMTCSSVSSVSLLPPVLLVCLNRRSRTLPALLATSKFAVNFLHSQAREAARLFSTPVPDRFEQVRWELSTSHAGPHLLDEAHTVADCRVVETTSIGDHTVVFGEVFDIHRVTSDPPDPLLYGLRDYWSLHPSRNGAAPPA</sequence>
<dbReference type="GO" id="GO:0016491">
    <property type="term" value="F:oxidoreductase activity"/>
    <property type="evidence" value="ECO:0007669"/>
    <property type="project" value="UniProtKB-KW"/>
</dbReference>
<feature type="domain" description="Flavin reductase like" evidence="2">
    <location>
        <begin position="1"/>
        <end position="149"/>
    </location>
</feature>
<evidence type="ECO:0000313" key="3">
    <source>
        <dbReference type="EMBL" id="MFC5290127.1"/>
    </source>
</evidence>
<keyword evidence="1 3" id="KW-0560">Oxidoreductase</keyword>
<gene>
    <name evidence="3" type="ORF">ACFPM7_23985</name>
</gene>
<dbReference type="InterPro" id="IPR002563">
    <property type="entry name" value="Flavin_Rdtase-like_dom"/>
</dbReference>
<dbReference type="EMBL" id="JBHSKF010000014">
    <property type="protein sequence ID" value="MFC5290127.1"/>
    <property type="molecule type" value="Genomic_DNA"/>
</dbReference>
<dbReference type="SUPFAM" id="SSF50475">
    <property type="entry name" value="FMN-binding split barrel"/>
    <property type="match status" value="1"/>
</dbReference>
<dbReference type="InterPro" id="IPR050268">
    <property type="entry name" value="NADH-dep_flavin_reductase"/>
</dbReference>
<keyword evidence="4" id="KW-1185">Reference proteome</keyword>
<dbReference type="PANTHER" id="PTHR30466:SF1">
    <property type="entry name" value="FMN REDUCTASE (NADH) RUTF"/>
    <property type="match status" value="1"/>
</dbReference>
<evidence type="ECO:0000313" key="4">
    <source>
        <dbReference type="Proteomes" id="UP001596157"/>
    </source>
</evidence>
<dbReference type="InterPro" id="IPR012349">
    <property type="entry name" value="Split_barrel_FMN-bd"/>
</dbReference>
<accession>A0ABW0ES31</accession>
<protein>
    <submittedName>
        <fullName evidence="3">Flavin reductase family protein</fullName>
        <ecNumber evidence="3">1.-.-.-</ecNumber>
    </submittedName>
</protein>
<comment type="caution">
    <text evidence="3">The sequence shown here is derived from an EMBL/GenBank/DDBJ whole genome shotgun (WGS) entry which is preliminary data.</text>
</comment>
<dbReference type="Gene3D" id="2.30.110.10">
    <property type="entry name" value="Electron Transport, Fmn-binding Protein, Chain A"/>
    <property type="match status" value="1"/>
</dbReference>